<dbReference type="Proteomes" id="UP000011115">
    <property type="component" value="Unassembled WGS sequence"/>
</dbReference>
<reference evidence="2" key="2">
    <citation type="submission" date="2015-06" db="UniProtKB">
        <authorList>
            <consortium name="EnsemblPlants"/>
        </authorList>
    </citation>
    <scope>IDENTIFICATION</scope>
    <source>
        <strain evidence="2">DM1-3 516 R44</strain>
    </source>
</reference>
<name>M1CW21_SOLTU</name>
<evidence type="ECO:0000256" key="1">
    <source>
        <dbReference type="SAM" id="SignalP"/>
    </source>
</evidence>
<feature type="signal peptide" evidence="1">
    <location>
        <begin position="1"/>
        <end position="26"/>
    </location>
</feature>
<accession>M1CW21</accession>
<evidence type="ECO:0000313" key="3">
    <source>
        <dbReference type="Proteomes" id="UP000011115"/>
    </source>
</evidence>
<keyword evidence="1" id="KW-0732">Signal</keyword>
<protein>
    <submittedName>
        <fullName evidence="2">Galactokinase</fullName>
    </submittedName>
</protein>
<proteinExistence type="predicted"/>
<dbReference type="PaxDb" id="4113-PGSC0003DMT400076004"/>
<dbReference type="HOGENOM" id="CLU_3000247_0_0_1"/>
<dbReference type="Gramene" id="PGSC0003DMT400076004">
    <property type="protein sequence ID" value="PGSC0003DMT400076004"/>
    <property type="gene ID" value="PGSC0003DMG402029558"/>
</dbReference>
<dbReference type="AlphaFoldDB" id="M1CW21"/>
<reference evidence="3" key="1">
    <citation type="journal article" date="2011" name="Nature">
        <title>Genome sequence and analysis of the tuber crop potato.</title>
        <authorList>
            <consortium name="The Potato Genome Sequencing Consortium"/>
        </authorList>
    </citation>
    <scope>NUCLEOTIDE SEQUENCE [LARGE SCALE GENOMIC DNA]</scope>
    <source>
        <strain evidence="3">cv. DM1-3 516 R44</strain>
    </source>
</reference>
<dbReference type="EnsemblPlants" id="PGSC0003DMT400076004">
    <property type="protein sequence ID" value="PGSC0003DMT400076004"/>
    <property type="gene ID" value="PGSC0003DMG402029558"/>
</dbReference>
<sequence length="57" mass="6400">MKKTSQLKRPAAAFCSLMVCFPVFVGESTNASNPAKLFKKLKVSDRPRKSPWRISKS</sequence>
<organism evidence="2 3">
    <name type="scientific">Solanum tuberosum</name>
    <name type="common">Potato</name>
    <dbReference type="NCBI Taxonomy" id="4113"/>
    <lineage>
        <taxon>Eukaryota</taxon>
        <taxon>Viridiplantae</taxon>
        <taxon>Streptophyta</taxon>
        <taxon>Embryophyta</taxon>
        <taxon>Tracheophyta</taxon>
        <taxon>Spermatophyta</taxon>
        <taxon>Magnoliopsida</taxon>
        <taxon>eudicotyledons</taxon>
        <taxon>Gunneridae</taxon>
        <taxon>Pentapetalae</taxon>
        <taxon>asterids</taxon>
        <taxon>lamiids</taxon>
        <taxon>Solanales</taxon>
        <taxon>Solanaceae</taxon>
        <taxon>Solanoideae</taxon>
        <taxon>Solaneae</taxon>
        <taxon>Solanum</taxon>
    </lineage>
</organism>
<feature type="chain" id="PRO_5004013315" evidence="1">
    <location>
        <begin position="27"/>
        <end position="57"/>
    </location>
</feature>
<evidence type="ECO:0000313" key="2">
    <source>
        <dbReference type="EnsemblPlants" id="PGSC0003DMT400076004"/>
    </source>
</evidence>
<keyword evidence="3" id="KW-1185">Reference proteome</keyword>
<dbReference type="InParanoid" id="M1CW21"/>